<dbReference type="EMBL" id="KB745952">
    <property type="protein sequence ID" value="EOA93594.1"/>
    <property type="molecule type" value="Genomic_DNA"/>
</dbReference>
<dbReference type="Proteomes" id="UP000296049">
    <property type="component" value="Unassembled WGS sequence"/>
</dbReference>
<dbReference type="AlphaFoldDB" id="R0KWR3"/>
<dbReference type="InterPro" id="IPR013783">
    <property type="entry name" value="Ig-like_fold"/>
</dbReference>
<accession>R0KWR3</accession>
<sequence>GMYYCAYWKGRDIYVVLKRISLHVFKELHKLELDSLSVQCPYHNLGYRSERKAWCRYPGNTGRCDLVVST</sequence>
<evidence type="ECO:0000313" key="4">
    <source>
        <dbReference type="EMBL" id="EOA93594.1"/>
    </source>
</evidence>
<dbReference type="GO" id="GO:0038023">
    <property type="term" value="F:signaling receptor activity"/>
    <property type="evidence" value="ECO:0007669"/>
    <property type="project" value="TreeGrafter"/>
</dbReference>
<keyword evidence="3" id="KW-0393">Immunoglobulin domain</keyword>
<keyword evidence="1" id="KW-0732">Signal</keyword>
<evidence type="ECO:0000313" key="5">
    <source>
        <dbReference type="Proteomes" id="UP000296049"/>
    </source>
</evidence>
<evidence type="ECO:0000256" key="3">
    <source>
        <dbReference type="ARBA" id="ARBA00023319"/>
    </source>
</evidence>
<dbReference type="InterPro" id="IPR052314">
    <property type="entry name" value="Immune_rcpt_domain"/>
</dbReference>
<feature type="non-terminal residue" evidence="4">
    <location>
        <position position="1"/>
    </location>
</feature>
<evidence type="ECO:0000256" key="2">
    <source>
        <dbReference type="ARBA" id="ARBA00023157"/>
    </source>
</evidence>
<dbReference type="PANTHER" id="PTHR16423">
    <property type="entry name" value="TREM-LIKE TRANSCRIPT PROTEIN"/>
    <property type="match status" value="1"/>
</dbReference>
<organism evidence="4 5">
    <name type="scientific">Anas platyrhynchos</name>
    <name type="common">Mallard</name>
    <name type="synonym">Anas boschas</name>
    <dbReference type="NCBI Taxonomy" id="8839"/>
    <lineage>
        <taxon>Eukaryota</taxon>
        <taxon>Metazoa</taxon>
        <taxon>Chordata</taxon>
        <taxon>Craniata</taxon>
        <taxon>Vertebrata</taxon>
        <taxon>Euteleostomi</taxon>
        <taxon>Archelosauria</taxon>
        <taxon>Archosauria</taxon>
        <taxon>Dinosauria</taxon>
        <taxon>Saurischia</taxon>
        <taxon>Theropoda</taxon>
        <taxon>Coelurosauria</taxon>
        <taxon>Aves</taxon>
        <taxon>Neognathae</taxon>
        <taxon>Galloanserae</taxon>
        <taxon>Anseriformes</taxon>
        <taxon>Anatidae</taxon>
        <taxon>Anatinae</taxon>
        <taxon>Anas</taxon>
    </lineage>
</organism>
<evidence type="ECO:0000256" key="1">
    <source>
        <dbReference type="ARBA" id="ARBA00022729"/>
    </source>
</evidence>
<reference evidence="5" key="1">
    <citation type="journal article" date="2013" name="Nat. Genet.">
        <title>The duck genome and transcriptome provide insight into an avian influenza virus reservoir species.</title>
        <authorList>
            <person name="Huang Y."/>
            <person name="Li Y."/>
            <person name="Burt D.W."/>
            <person name="Chen H."/>
            <person name="Zhang Y."/>
            <person name="Qian W."/>
            <person name="Kim H."/>
            <person name="Gan S."/>
            <person name="Zhao Y."/>
            <person name="Li J."/>
            <person name="Yi K."/>
            <person name="Feng H."/>
            <person name="Zhu P."/>
            <person name="Li B."/>
            <person name="Liu Q."/>
            <person name="Fairley S."/>
            <person name="Magor K.E."/>
            <person name="Du Z."/>
            <person name="Hu X."/>
            <person name="Goodman L."/>
            <person name="Tafer H."/>
            <person name="Vignal A."/>
            <person name="Lee T."/>
            <person name="Kim K.W."/>
            <person name="Sheng Z."/>
            <person name="An Y."/>
            <person name="Searle S."/>
            <person name="Herrero J."/>
            <person name="Groenen M.A."/>
            <person name="Crooijmans R.P."/>
            <person name="Faraut T."/>
            <person name="Cai Q."/>
            <person name="Webster R.G."/>
            <person name="Aldridge J.R."/>
            <person name="Warren W.C."/>
            <person name="Bartschat S."/>
            <person name="Kehr S."/>
            <person name="Marz M."/>
            <person name="Stadler P.F."/>
            <person name="Smith J."/>
            <person name="Kraus R.H."/>
            <person name="Zhao Y."/>
            <person name="Ren L."/>
            <person name="Fei J."/>
            <person name="Morisson M."/>
            <person name="Kaiser P."/>
            <person name="Griffin D.K."/>
            <person name="Rao M."/>
            <person name="Pitel F."/>
            <person name="Wang J."/>
            <person name="Li N."/>
        </authorList>
    </citation>
    <scope>NUCLEOTIDE SEQUENCE [LARGE SCALE GENOMIC DNA]</scope>
</reference>
<protein>
    <submittedName>
        <fullName evidence="4">Uncharacterized protein</fullName>
    </submittedName>
</protein>
<keyword evidence="5" id="KW-1185">Reference proteome</keyword>
<dbReference type="Gene3D" id="2.60.40.10">
    <property type="entry name" value="Immunoglobulins"/>
    <property type="match status" value="1"/>
</dbReference>
<name>R0KWR3_ANAPL</name>
<dbReference type="PANTHER" id="PTHR16423:SF6">
    <property type="entry name" value="TRIGGERING RECEPTOR EXPRESSED ON MYELOID CELLS 2-RELATED"/>
    <property type="match status" value="1"/>
</dbReference>
<keyword evidence="2" id="KW-1015">Disulfide bond</keyword>
<gene>
    <name evidence="4" type="ORF">Anapl_18218</name>
</gene>
<feature type="non-terminal residue" evidence="4">
    <location>
        <position position="70"/>
    </location>
</feature>
<proteinExistence type="predicted"/>
<dbReference type="GO" id="GO:0009986">
    <property type="term" value="C:cell surface"/>
    <property type="evidence" value="ECO:0007669"/>
    <property type="project" value="TreeGrafter"/>
</dbReference>